<keyword evidence="3" id="KW-0862">Zinc</keyword>
<protein>
    <submittedName>
        <fullName evidence="12">GATA transcription factor 16-like</fullName>
    </submittedName>
</protein>
<accession>A0A6J1DGK8</accession>
<comment type="similarity">
    <text evidence="7">Belongs to the type IV zinc-finger family. Class B subfamily.</text>
</comment>
<evidence type="ECO:0000256" key="8">
    <source>
        <dbReference type="ARBA" id="ARBA00037539"/>
    </source>
</evidence>
<evidence type="ECO:0000256" key="2">
    <source>
        <dbReference type="ARBA" id="ARBA00022771"/>
    </source>
</evidence>
<dbReference type="GeneID" id="111019883"/>
<dbReference type="RefSeq" id="XP_022152091.1">
    <property type="nucleotide sequence ID" value="XM_022296399.1"/>
</dbReference>
<dbReference type="InterPro" id="IPR013088">
    <property type="entry name" value="Znf_NHR/GATA"/>
</dbReference>
<dbReference type="PROSITE" id="PS00344">
    <property type="entry name" value="GATA_ZN_FINGER_1"/>
    <property type="match status" value="1"/>
</dbReference>
<dbReference type="Gene3D" id="3.30.50.10">
    <property type="entry name" value="Erythroid Transcription Factor GATA-1, subunit A"/>
    <property type="match status" value="1"/>
</dbReference>
<dbReference type="SMART" id="SM00401">
    <property type="entry name" value="ZnF_GATA"/>
    <property type="match status" value="1"/>
</dbReference>
<keyword evidence="2 9" id="KW-0863">Zinc-finger</keyword>
<evidence type="ECO:0000259" key="10">
    <source>
        <dbReference type="PROSITE" id="PS50114"/>
    </source>
</evidence>
<evidence type="ECO:0000256" key="9">
    <source>
        <dbReference type="PROSITE-ProRule" id="PRU00094"/>
    </source>
</evidence>
<dbReference type="GO" id="GO:0006355">
    <property type="term" value="P:regulation of DNA-templated transcription"/>
    <property type="evidence" value="ECO:0007669"/>
    <property type="project" value="InterPro"/>
</dbReference>
<dbReference type="CDD" id="cd00202">
    <property type="entry name" value="ZnF_GATA"/>
    <property type="match status" value="1"/>
</dbReference>
<dbReference type="PANTHER" id="PTHR47172:SF6">
    <property type="entry name" value="GATA-TYPE DOMAIN-CONTAINING PROTEIN"/>
    <property type="match status" value="1"/>
</dbReference>
<evidence type="ECO:0000256" key="7">
    <source>
        <dbReference type="ARBA" id="ARBA00024019"/>
    </source>
</evidence>
<keyword evidence="5" id="KW-0238">DNA-binding</keyword>
<keyword evidence="1" id="KW-0479">Metal-binding</keyword>
<dbReference type="SUPFAM" id="SSF57716">
    <property type="entry name" value="Glucocorticoid receptor-like (DNA-binding domain)"/>
    <property type="match status" value="1"/>
</dbReference>
<dbReference type="GO" id="GO:0043565">
    <property type="term" value="F:sequence-specific DNA binding"/>
    <property type="evidence" value="ECO:0007669"/>
    <property type="project" value="InterPro"/>
</dbReference>
<feature type="domain" description="GATA-type" evidence="10">
    <location>
        <begin position="32"/>
        <end position="68"/>
    </location>
</feature>
<dbReference type="InterPro" id="IPR000679">
    <property type="entry name" value="Znf_GATA"/>
</dbReference>
<sequence length="139" mass="14800">MASVIDRPDPSASTFHPSLMGISNQSQLKSESQKQRSCVDCHATRTPLWRGGPAGPRSLCNACGIRHRKFKMSSGGVNKSRKGKKLGNGGSLKLTVVDFRREIVLHSAGATMADRVADGIGEDEQAAAMLLMALSSGYV</sequence>
<name>A0A6J1DGK8_MOMCH</name>
<dbReference type="PANTHER" id="PTHR47172">
    <property type="entry name" value="OS01G0976800 PROTEIN"/>
    <property type="match status" value="1"/>
</dbReference>
<dbReference type="OrthoDB" id="2162994at2759"/>
<dbReference type="Proteomes" id="UP000504603">
    <property type="component" value="Unplaced"/>
</dbReference>
<proteinExistence type="inferred from homology"/>
<dbReference type="GO" id="GO:0008270">
    <property type="term" value="F:zinc ion binding"/>
    <property type="evidence" value="ECO:0007669"/>
    <property type="project" value="UniProtKB-KW"/>
</dbReference>
<keyword evidence="6" id="KW-0804">Transcription</keyword>
<dbReference type="KEGG" id="mcha:111019883"/>
<evidence type="ECO:0000256" key="6">
    <source>
        <dbReference type="ARBA" id="ARBA00023163"/>
    </source>
</evidence>
<evidence type="ECO:0000256" key="4">
    <source>
        <dbReference type="ARBA" id="ARBA00023015"/>
    </source>
</evidence>
<comment type="function">
    <text evidence="8">Transcriptional regulator that specifically binds 5'-GATA-3' or 5'-GAT-3' motifs within gene promoters.</text>
</comment>
<gene>
    <name evidence="12" type="primary">LOC111019883</name>
</gene>
<keyword evidence="4" id="KW-0805">Transcription regulation</keyword>
<dbReference type="PROSITE" id="PS50114">
    <property type="entry name" value="GATA_ZN_FINGER_2"/>
    <property type="match status" value="1"/>
</dbReference>
<reference evidence="12" key="1">
    <citation type="submission" date="2025-08" db="UniProtKB">
        <authorList>
            <consortium name="RefSeq"/>
        </authorList>
    </citation>
    <scope>IDENTIFICATION</scope>
    <source>
        <strain evidence="12">OHB3-1</strain>
    </source>
</reference>
<dbReference type="Pfam" id="PF00320">
    <property type="entry name" value="GATA"/>
    <property type="match status" value="1"/>
</dbReference>
<keyword evidence="11" id="KW-1185">Reference proteome</keyword>
<organism evidence="11 12">
    <name type="scientific">Momordica charantia</name>
    <name type="common">Bitter gourd</name>
    <name type="synonym">Balsam pear</name>
    <dbReference type="NCBI Taxonomy" id="3673"/>
    <lineage>
        <taxon>Eukaryota</taxon>
        <taxon>Viridiplantae</taxon>
        <taxon>Streptophyta</taxon>
        <taxon>Embryophyta</taxon>
        <taxon>Tracheophyta</taxon>
        <taxon>Spermatophyta</taxon>
        <taxon>Magnoliopsida</taxon>
        <taxon>eudicotyledons</taxon>
        <taxon>Gunneridae</taxon>
        <taxon>Pentapetalae</taxon>
        <taxon>rosids</taxon>
        <taxon>fabids</taxon>
        <taxon>Cucurbitales</taxon>
        <taxon>Cucurbitaceae</taxon>
        <taxon>Momordiceae</taxon>
        <taxon>Momordica</taxon>
    </lineage>
</organism>
<evidence type="ECO:0000256" key="5">
    <source>
        <dbReference type="ARBA" id="ARBA00023125"/>
    </source>
</evidence>
<evidence type="ECO:0000313" key="11">
    <source>
        <dbReference type="Proteomes" id="UP000504603"/>
    </source>
</evidence>
<evidence type="ECO:0000313" key="12">
    <source>
        <dbReference type="RefSeq" id="XP_022152091.1"/>
    </source>
</evidence>
<dbReference type="AlphaFoldDB" id="A0A6J1DGK8"/>
<evidence type="ECO:0000256" key="3">
    <source>
        <dbReference type="ARBA" id="ARBA00022833"/>
    </source>
</evidence>
<evidence type="ECO:0000256" key="1">
    <source>
        <dbReference type="ARBA" id="ARBA00022723"/>
    </source>
</evidence>